<accession>A0A1I8FG42</accession>
<dbReference type="Proteomes" id="UP000095280">
    <property type="component" value="Unplaced"/>
</dbReference>
<feature type="region of interest" description="Disordered" evidence="1">
    <location>
        <begin position="1"/>
        <end position="54"/>
    </location>
</feature>
<evidence type="ECO:0000313" key="3">
    <source>
        <dbReference type="Proteomes" id="UP000095280"/>
    </source>
</evidence>
<feature type="compositionally biased region" description="Basic residues" evidence="1">
    <location>
        <begin position="1"/>
        <end position="11"/>
    </location>
</feature>
<feature type="transmembrane region" description="Helical" evidence="2">
    <location>
        <begin position="155"/>
        <end position="175"/>
    </location>
</feature>
<dbReference type="WBParaSite" id="maker-unitig_33490-snap-gene-0.1-mRNA-1">
    <property type="protein sequence ID" value="maker-unitig_33490-snap-gene-0.1-mRNA-1"/>
    <property type="gene ID" value="maker-unitig_33490-snap-gene-0.1"/>
</dbReference>
<protein>
    <submittedName>
        <fullName evidence="4">CRAL-TRIO domain-containing protein</fullName>
    </submittedName>
</protein>
<keyword evidence="2" id="KW-0472">Membrane</keyword>
<evidence type="ECO:0000256" key="1">
    <source>
        <dbReference type="SAM" id="MobiDB-lite"/>
    </source>
</evidence>
<feature type="transmembrane region" description="Helical" evidence="2">
    <location>
        <begin position="59"/>
        <end position="79"/>
    </location>
</feature>
<evidence type="ECO:0000256" key="2">
    <source>
        <dbReference type="SAM" id="Phobius"/>
    </source>
</evidence>
<keyword evidence="2" id="KW-0812">Transmembrane</keyword>
<keyword evidence="3" id="KW-1185">Reference proteome</keyword>
<reference evidence="4" key="1">
    <citation type="submission" date="2016-11" db="UniProtKB">
        <authorList>
            <consortium name="WormBaseParasite"/>
        </authorList>
    </citation>
    <scope>IDENTIFICATION</scope>
</reference>
<feature type="transmembrane region" description="Helical" evidence="2">
    <location>
        <begin position="187"/>
        <end position="207"/>
    </location>
</feature>
<name>A0A1I8FG42_9PLAT</name>
<dbReference type="AlphaFoldDB" id="A0A1I8FG42"/>
<sequence>REPPLRRRRRSQAPVSSSSSLSLRDHPSELHRLQKNQASPTSARRRCSKQPSYGGGRRLSLVVPAVWVTLGAALLLPTLNLRFQGPSGLSHLERHHRSVVDIGENRQLHNPGTKGAWCLVTLSVLLAARCPGAGALAGAPLAPLVRLRPWCGCAWCWRLVAAALVLALVLAPLVLGHLVLRPACWCWALAGAPGSFLVAGALPLVLVERHQPDLRNVQRRRRPRRGPDSLVAAESGQTSGCPGNRRASELPPDGFTLTMQQRSAGESTGESTRPHSLRLRPWWRRRLATPPARAPTPVACQSAWLPSINTGPARQLVLTIVQRATAPTTARLLLQVGGALKLVAVPGPPGTLPLSAANEQEGILSDDSIELPRVRQKVLKLAVDWVAQHVYILTKPGDILLASDWYSKVAAEEPKKIGDSPGSRDRAEGWQVLFFCKTEIFYRSDLPRGGLQLNWTRVPRASEASAPLSSFRVLPASQAAAADHGGQLKFCAEQQDLSGAASLRSRQSMERRHSQPIIRLLRLPDAGWCGRTARWLTRRVRLRQRSGSIRELECVEPAAAEAGTADGTGAGGFLWYWRRVRSCQTARDLREQQSERQGYLNKE</sequence>
<feature type="compositionally biased region" description="Low complexity" evidence="1">
    <location>
        <begin position="12"/>
        <end position="22"/>
    </location>
</feature>
<feature type="region of interest" description="Disordered" evidence="1">
    <location>
        <begin position="215"/>
        <end position="256"/>
    </location>
</feature>
<organism evidence="3 4">
    <name type="scientific">Macrostomum lignano</name>
    <dbReference type="NCBI Taxonomy" id="282301"/>
    <lineage>
        <taxon>Eukaryota</taxon>
        <taxon>Metazoa</taxon>
        <taxon>Spiralia</taxon>
        <taxon>Lophotrochozoa</taxon>
        <taxon>Platyhelminthes</taxon>
        <taxon>Rhabditophora</taxon>
        <taxon>Macrostomorpha</taxon>
        <taxon>Macrostomida</taxon>
        <taxon>Macrostomidae</taxon>
        <taxon>Macrostomum</taxon>
    </lineage>
</organism>
<keyword evidence="2" id="KW-1133">Transmembrane helix</keyword>
<feature type="compositionally biased region" description="Basic and acidic residues" evidence="1">
    <location>
        <begin position="23"/>
        <end position="32"/>
    </location>
</feature>
<evidence type="ECO:0000313" key="4">
    <source>
        <dbReference type="WBParaSite" id="maker-unitig_33490-snap-gene-0.1-mRNA-1"/>
    </source>
</evidence>
<proteinExistence type="predicted"/>